<evidence type="ECO:0000313" key="3">
    <source>
        <dbReference type="Proteomes" id="UP001596037"/>
    </source>
</evidence>
<name>A0ABW0N9N8_9BURK</name>
<comment type="caution">
    <text evidence="2">The sequence shown here is derived from an EMBL/GenBank/DDBJ whole genome shotgun (WGS) entry which is preliminary data.</text>
</comment>
<dbReference type="PANTHER" id="PTHR35585">
    <property type="entry name" value="HHE DOMAIN PROTEIN (AFU_ORTHOLOGUE AFUA_4G00730)"/>
    <property type="match status" value="1"/>
</dbReference>
<dbReference type="Proteomes" id="UP001596037">
    <property type="component" value="Unassembled WGS sequence"/>
</dbReference>
<dbReference type="EMBL" id="JBHSMF010000006">
    <property type="protein sequence ID" value="MFC5497386.1"/>
    <property type="molecule type" value="Genomic_DNA"/>
</dbReference>
<dbReference type="InterPro" id="IPR012312">
    <property type="entry name" value="Hemerythrin-like"/>
</dbReference>
<sequence length="167" mass="18101">MTQAVAYEDAVDLLDADHKGVKALFIKFNALCDDDAPAEEKQPVADKICKELTVHAQIEEEIFYPAVRAAVGDDALMDEALQEHADAKAAIADIQGMSAGDKGFDDKVKALGKAIDEHVLEEREQIFLQARLSALDLRGMAVALFERKKQLQGARPAAAAKKKKVAA</sequence>
<organism evidence="2 3">
    <name type="scientific">Caenimonas terrae</name>
    <dbReference type="NCBI Taxonomy" id="696074"/>
    <lineage>
        <taxon>Bacteria</taxon>
        <taxon>Pseudomonadati</taxon>
        <taxon>Pseudomonadota</taxon>
        <taxon>Betaproteobacteria</taxon>
        <taxon>Burkholderiales</taxon>
        <taxon>Comamonadaceae</taxon>
        <taxon>Caenimonas</taxon>
    </lineage>
</organism>
<reference evidence="3" key="1">
    <citation type="journal article" date="2019" name="Int. J. Syst. Evol. Microbiol.">
        <title>The Global Catalogue of Microorganisms (GCM) 10K type strain sequencing project: providing services to taxonomists for standard genome sequencing and annotation.</title>
        <authorList>
            <consortium name="The Broad Institute Genomics Platform"/>
            <consortium name="The Broad Institute Genome Sequencing Center for Infectious Disease"/>
            <person name="Wu L."/>
            <person name="Ma J."/>
        </authorList>
    </citation>
    <scope>NUCLEOTIDE SEQUENCE [LARGE SCALE GENOMIC DNA]</scope>
    <source>
        <strain evidence="3">CCUG 57401</strain>
    </source>
</reference>
<accession>A0ABW0N9N8</accession>
<dbReference type="PANTHER" id="PTHR35585:SF1">
    <property type="entry name" value="HHE DOMAIN PROTEIN (AFU_ORTHOLOGUE AFUA_4G00730)"/>
    <property type="match status" value="1"/>
</dbReference>
<keyword evidence="3" id="KW-1185">Reference proteome</keyword>
<dbReference type="Gene3D" id="1.20.120.520">
    <property type="entry name" value="nmb1532 protein domain like"/>
    <property type="match status" value="1"/>
</dbReference>
<gene>
    <name evidence="2" type="ORF">ACFPOE_07565</name>
</gene>
<feature type="domain" description="Hemerythrin-like" evidence="1">
    <location>
        <begin position="10"/>
        <end position="127"/>
    </location>
</feature>
<evidence type="ECO:0000259" key="1">
    <source>
        <dbReference type="Pfam" id="PF01814"/>
    </source>
</evidence>
<proteinExistence type="predicted"/>
<evidence type="ECO:0000313" key="2">
    <source>
        <dbReference type="EMBL" id="MFC5497386.1"/>
    </source>
</evidence>
<protein>
    <submittedName>
        <fullName evidence="2">Hemerythrin domain-containing protein</fullName>
    </submittedName>
</protein>
<dbReference type="Pfam" id="PF01814">
    <property type="entry name" value="Hemerythrin"/>
    <property type="match status" value="1"/>
</dbReference>
<dbReference type="RefSeq" id="WP_376849435.1">
    <property type="nucleotide sequence ID" value="NZ_JBHSMF010000006.1"/>
</dbReference>